<reference evidence="1 2" key="1">
    <citation type="journal article" date="2016" name="Nat. Commun.">
        <title>Thousands of microbial genomes shed light on interconnected biogeochemical processes in an aquifer system.</title>
        <authorList>
            <person name="Anantharaman K."/>
            <person name="Brown C.T."/>
            <person name="Hug L.A."/>
            <person name="Sharon I."/>
            <person name="Castelle C.J."/>
            <person name="Probst A.J."/>
            <person name="Thomas B.C."/>
            <person name="Singh A."/>
            <person name="Wilkins M.J."/>
            <person name="Karaoz U."/>
            <person name="Brodie E.L."/>
            <person name="Williams K.H."/>
            <person name="Hubbard S.S."/>
            <person name="Banfield J.F."/>
        </authorList>
    </citation>
    <scope>NUCLEOTIDE SEQUENCE [LARGE SCALE GENOMIC DNA]</scope>
</reference>
<accession>A0A1G2BFV2</accession>
<evidence type="ECO:0000313" key="1">
    <source>
        <dbReference type="EMBL" id="OGY88108.1"/>
    </source>
</evidence>
<dbReference type="EMBL" id="MHKI01000004">
    <property type="protein sequence ID" value="OGY88108.1"/>
    <property type="molecule type" value="Genomic_DNA"/>
</dbReference>
<gene>
    <name evidence="1" type="ORF">A2319_01610</name>
</gene>
<organism evidence="1 2">
    <name type="scientific">Candidatus Kerfeldbacteria bacterium RIFOXYB2_FULL_38_14</name>
    <dbReference type="NCBI Taxonomy" id="1798547"/>
    <lineage>
        <taxon>Bacteria</taxon>
        <taxon>Candidatus Kerfeldiibacteriota</taxon>
    </lineage>
</organism>
<dbReference type="AlphaFoldDB" id="A0A1G2BFV2"/>
<sequence length="122" mass="14200">MLERLDRPKKPEETISRSGLRELLIPEARLTEYDIRVIQACDMFFPQDDVVFLSPEELEEIAQKIRGYLFSVSDDIEPSTPKRLGVDIVRYKPVNTSTRYTQEWKIYKRSSGGKISYLLQTG</sequence>
<dbReference type="Proteomes" id="UP000176420">
    <property type="component" value="Unassembled WGS sequence"/>
</dbReference>
<protein>
    <submittedName>
        <fullName evidence="1">Uncharacterized protein</fullName>
    </submittedName>
</protein>
<name>A0A1G2BFV2_9BACT</name>
<proteinExistence type="predicted"/>
<comment type="caution">
    <text evidence="1">The sequence shown here is derived from an EMBL/GenBank/DDBJ whole genome shotgun (WGS) entry which is preliminary data.</text>
</comment>
<evidence type="ECO:0000313" key="2">
    <source>
        <dbReference type="Proteomes" id="UP000176420"/>
    </source>
</evidence>